<feature type="domain" description="PAC" evidence="8">
    <location>
        <begin position="275"/>
        <end position="327"/>
    </location>
</feature>
<evidence type="ECO:0000256" key="6">
    <source>
        <dbReference type="SAM" id="Coils"/>
    </source>
</evidence>
<protein>
    <recommendedName>
        <fullName evidence="2">histidine kinase</fullName>
        <ecNumber evidence="2">2.7.13.3</ecNumber>
    </recommendedName>
</protein>
<evidence type="ECO:0000313" key="9">
    <source>
        <dbReference type="EMBL" id="QKD82256.1"/>
    </source>
</evidence>
<dbReference type="InterPro" id="IPR000700">
    <property type="entry name" value="PAS-assoc_C"/>
</dbReference>
<dbReference type="GO" id="GO:0004673">
    <property type="term" value="F:protein histidine kinase activity"/>
    <property type="evidence" value="ECO:0007669"/>
    <property type="project" value="UniProtKB-EC"/>
</dbReference>
<dbReference type="PANTHER" id="PTHR43304">
    <property type="entry name" value="PHYTOCHROME-LIKE PROTEIN CPH1"/>
    <property type="match status" value="1"/>
</dbReference>
<dbReference type="SMART" id="SM00086">
    <property type="entry name" value="PAC"/>
    <property type="match status" value="2"/>
</dbReference>
<reference evidence="9 10" key="1">
    <citation type="submission" date="2020-05" db="EMBL/GenBank/DDBJ databases">
        <title>Complete genome sequence of of a novel Thermoleptolyngbya strain isolated from hot springs of Ganzi, Sichuan China.</title>
        <authorList>
            <person name="Tang J."/>
            <person name="Daroch M."/>
            <person name="Li L."/>
            <person name="Waleron K."/>
            <person name="Waleron M."/>
            <person name="Waleron M."/>
        </authorList>
    </citation>
    <scope>NUCLEOTIDE SEQUENCE [LARGE SCALE GENOMIC DNA]</scope>
    <source>
        <strain evidence="9 10">PKUAC-SCTA183</strain>
    </source>
</reference>
<organism evidence="9 10">
    <name type="scientific">Thermoleptolyngbya sichuanensis A183</name>
    <dbReference type="NCBI Taxonomy" id="2737172"/>
    <lineage>
        <taxon>Bacteria</taxon>
        <taxon>Bacillati</taxon>
        <taxon>Cyanobacteriota</taxon>
        <taxon>Cyanophyceae</taxon>
        <taxon>Oculatellales</taxon>
        <taxon>Oculatellaceae</taxon>
        <taxon>Thermoleptolyngbya</taxon>
        <taxon>Thermoleptolyngbya sichuanensis</taxon>
    </lineage>
</organism>
<feature type="domain" description="PAS" evidence="7">
    <location>
        <begin position="200"/>
        <end position="237"/>
    </location>
</feature>
<dbReference type="PROSITE" id="PS50112">
    <property type="entry name" value="PAS"/>
    <property type="match status" value="2"/>
</dbReference>
<dbReference type="Pfam" id="PF00989">
    <property type="entry name" value="PAS"/>
    <property type="match status" value="1"/>
</dbReference>
<keyword evidence="5" id="KW-0418">Kinase</keyword>
<evidence type="ECO:0000256" key="4">
    <source>
        <dbReference type="ARBA" id="ARBA00022679"/>
    </source>
</evidence>
<feature type="domain" description="PAC" evidence="8">
    <location>
        <begin position="147"/>
        <end position="199"/>
    </location>
</feature>
<feature type="domain" description="PAS" evidence="7">
    <location>
        <begin position="68"/>
        <end position="105"/>
    </location>
</feature>
<proteinExistence type="predicted"/>
<dbReference type="Proteomes" id="UP000505210">
    <property type="component" value="Chromosome"/>
</dbReference>
<dbReference type="PANTHER" id="PTHR43304:SF1">
    <property type="entry name" value="PAC DOMAIN-CONTAINING PROTEIN"/>
    <property type="match status" value="1"/>
</dbReference>
<dbReference type="InterPro" id="IPR001610">
    <property type="entry name" value="PAC"/>
</dbReference>
<name>A0A6M8BDK4_9CYAN</name>
<evidence type="ECO:0000256" key="2">
    <source>
        <dbReference type="ARBA" id="ARBA00012438"/>
    </source>
</evidence>
<dbReference type="SMART" id="SM00091">
    <property type="entry name" value="PAS"/>
    <property type="match status" value="2"/>
</dbReference>
<comment type="catalytic activity">
    <reaction evidence="1">
        <text>ATP + protein L-histidine = ADP + protein N-phospho-L-histidine.</text>
        <dbReference type="EC" id="2.7.13.3"/>
    </reaction>
</comment>
<dbReference type="EMBL" id="CP053661">
    <property type="protein sequence ID" value="QKD82256.1"/>
    <property type="molecule type" value="Genomic_DNA"/>
</dbReference>
<evidence type="ECO:0000256" key="3">
    <source>
        <dbReference type="ARBA" id="ARBA00022553"/>
    </source>
</evidence>
<keyword evidence="6" id="KW-0175">Coiled coil</keyword>
<feature type="coiled-coil region" evidence="6">
    <location>
        <begin position="315"/>
        <end position="349"/>
    </location>
</feature>
<accession>A0A6M8BDK4</accession>
<dbReference type="EC" id="2.7.13.3" evidence="2"/>
<dbReference type="Pfam" id="PF13426">
    <property type="entry name" value="PAS_9"/>
    <property type="match status" value="1"/>
</dbReference>
<keyword evidence="3" id="KW-0597">Phosphoprotein</keyword>
<dbReference type="SUPFAM" id="SSF55785">
    <property type="entry name" value="PYP-like sensor domain (PAS domain)"/>
    <property type="match status" value="2"/>
</dbReference>
<evidence type="ECO:0000259" key="8">
    <source>
        <dbReference type="PROSITE" id="PS50113"/>
    </source>
</evidence>
<dbReference type="Gene3D" id="3.30.450.20">
    <property type="entry name" value="PAS domain"/>
    <property type="match status" value="2"/>
</dbReference>
<sequence>MQEPCSAPSSDPAVEQSLRLEIAQLRAELETLRQEKSDLEILLEMTTEHSDTVEAELQREAEETLRESEHRLAQFLEAVPVGVFVVDGGGRSYYANRMAQQILGYIPITQVATDQLSETYQVYQAGAERLYLTADLPIVRALTGESSTVDDMVLRQGDRTVPLEVWASPIYNEKGQVVYAIAAFQDITERKRAEDALRIAEANYRSIFENATEGIYQTTPDGQYLSANPAIARMYGYDSPAELMASVGDITQQVYVDPQERDRFRSLLTQHGEVKNFEYQVYRRDGTVMWLLESARSVRDGAGRVLYYEGMCIDITQRKQQEQSLQQRVQQLQIEIDEAKRQRQVAEITQTDYFRQIQQEAEQFKRRLAE</sequence>
<evidence type="ECO:0000256" key="1">
    <source>
        <dbReference type="ARBA" id="ARBA00000085"/>
    </source>
</evidence>
<evidence type="ECO:0000256" key="5">
    <source>
        <dbReference type="ARBA" id="ARBA00022777"/>
    </source>
</evidence>
<dbReference type="GO" id="GO:0006355">
    <property type="term" value="P:regulation of DNA-templated transcription"/>
    <property type="evidence" value="ECO:0007669"/>
    <property type="project" value="InterPro"/>
</dbReference>
<dbReference type="NCBIfam" id="TIGR00229">
    <property type="entry name" value="sensory_box"/>
    <property type="match status" value="2"/>
</dbReference>
<dbReference type="KEGG" id="theu:HPC62_08705"/>
<evidence type="ECO:0000313" key="10">
    <source>
        <dbReference type="Proteomes" id="UP000505210"/>
    </source>
</evidence>
<dbReference type="PROSITE" id="PS50113">
    <property type="entry name" value="PAC"/>
    <property type="match status" value="2"/>
</dbReference>
<dbReference type="InterPro" id="IPR013767">
    <property type="entry name" value="PAS_fold"/>
</dbReference>
<keyword evidence="4" id="KW-0808">Transferase</keyword>
<evidence type="ECO:0000259" key="7">
    <source>
        <dbReference type="PROSITE" id="PS50112"/>
    </source>
</evidence>
<keyword evidence="10" id="KW-1185">Reference proteome</keyword>
<dbReference type="InterPro" id="IPR000014">
    <property type="entry name" value="PAS"/>
</dbReference>
<gene>
    <name evidence="9" type="ORF">HPC62_08705</name>
</gene>
<dbReference type="InterPro" id="IPR052162">
    <property type="entry name" value="Sensor_kinase/Photoreceptor"/>
</dbReference>
<dbReference type="RefSeq" id="WP_172354881.1">
    <property type="nucleotide sequence ID" value="NZ_CP053661.1"/>
</dbReference>
<dbReference type="CDD" id="cd00130">
    <property type="entry name" value="PAS"/>
    <property type="match status" value="1"/>
</dbReference>
<dbReference type="AlphaFoldDB" id="A0A6M8BDK4"/>
<dbReference type="InterPro" id="IPR035965">
    <property type="entry name" value="PAS-like_dom_sf"/>
</dbReference>
<feature type="coiled-coil region" evidence="6">
    <location>
        <begin position="15"/>
        <end position="78"/>
    </location>
</feature>